<dbReference type="Proteomes" id="UP001195483">
    <property type="component" value="Unassembled WGS sequence"/>
</dbReference>
<keyword evidence="8" id="KW-1185">Reference proteome</keyword>
<dbReference type="PANTHER" id="PTHR11471:SF13">
    <property type="entry name" value="TNF FAMILY PROFILE DOMAIN-CONTAINING PROTEIN"/>
    <property type="match status" value="1"/>
</dbReference>
<dbReference type="GO" id="GO:0016020">
    <property type="term" value="C:membrane"/>
    <property type="evidence" value="ECO:0007669"/>
    <property type="project" value="UniProtKB-SubCell"/>
</dbReference>
<feature type="domain" description="THD" evidence="6">
    <location>
        <begin position="167"/>
        <end position="323"/>
    </location>
</feature>
<keyword evidence="3" id="KW-0202">Cytokine</keyword>
<comment type="similarity">
    <text evidence="2">Belongs to the tumor necrosis factor family.</text>
</comment>
<evidence type="ECO:0000256" key="4">
    <source>
        <dbReference type="ARBA" id="ARBA00023136"/>
    </source>
</evidence>
<feature type="transmembrane region" description="Helical" evidence="5">
    <location>
        <begin position="34"/>
        <end position="57"/>
    </location>
</feature>
<organism evidence="7 8">
    <name type="scientific">Potamilus streckersoni</name>
    <dbReference type="NCBI Taxonomy" id="2493646"/>
    <lineage>
        <taxon>Eukaryota</taxon>
        <taxon>Metazoa</taxon>
        <taxon>Spiralia</taxon>
        <taxon>Lophotrochozoa</taxon>
        <taxon>Mollusca</taxon>
        <taxon>Bivalvia</taxon>
        <taxon>Autobranchia</taxon>
        <taxon>Heteroconchia</taxon>
        <taxon>Palaeoheterodonta</taxon>
        <taxon>Unionida</taxon>
        <taxon>Unionoidea</taxon>
        <taxon>Unionidae</taxon>
        <taxon>Ambleminae</taxon>
        <taxon>Lampsilini</taxon>
        <taxon>Potamilus</taxon>
    </lineage>
</organism>
<keyword evidence="5" id="KW-1133">Transmembrane helix</keyword>
<reference evidence="7" key="2">
    <citation type="journal article" date="2021" name="Genome Biol. Evol.">
        <title>Developing a high-quality reference genome for a parasitic bivalve with doubly uniparental inheritance (Bivalvia: Unionida).</title>
        <authorList>
            <person name="Smith C.H."/>
        </authorList>
    </citation>
    <scope>NUCLEOTIDE SEQUENCE</scope>
    <source>
        <strain evidence="7">CHS0354</strain>
        <tissue evidence="7">Mantle</tissue>
    </source>
</reference>
<dbReference type="CDD" id="cd00184">
    <property type="entry name" value="TNF"/>
    <property type="match status" value="1"/>
</dbReference>
<sequence>MTDQEKDCAKNLLNNGMSNTNSVSPNALKRINRFLIGLTVIVIIGDFILIVVFAVLFGNLRHDLDHHTHKPKVGEQINKILKREELCLPCEQIRLGPSLEEDIMLDAFVRKHSTEGEQGEQCCVETPSQLLRMLELFVERKYRQEMAKGNIKLTSSSPTEQSDEKRPVAHLMGAVQRPELPSVPGRQFPISQWIYDEDLAFYNLVSYRHGRIVILTPGLYYVYSQVSFLEMFGIGSNTAETGSQSLSHYLYRYNIVYPNGGEETLIQNSITKCWGQNKNFGEYTSYLGAIFQLRQGDELFVKVSNLSLIVREPKQNYFGVFKL</sequence>
<dbReference type="GO" id="GO:0005164">
    <property type="term" value="F:tumor necrosis factor receptor binding"/>
    <property type="evidence" value="ECO:0007669"/>
    <property type="project" value="InterPro"/>
</dbReference>
<keyword evidence="4 5" id="KW-0472">Membrane</keyword>
<evidence type="ECO:0000256" key="3">
    <source>
        <dbReference type="ARBA" id="ARBA00022514"/>
    </source>
</evidence>
<accession>A0AAE0S3H3</accession>
<dbReference type="Pfam" id="PF00229">
    <property type="entry name" value="TNF"/>
    <property type="match status" value="1"/>
</dbReference>
<dbReference type="Gene3D" id="2.60.120.40">
    <property type="match status" value="1"/>
</dbReference>
<dbReference type="GO" id="GO:0005615">
    <property type="term" value="C:extracellular space"/>
    <property type="evidence" value="ECO:0007669"/>
    <property type="project" value="UniProtKB-KW"/>
</dbReference>
<comment type="caution">
    <text evidence="7">The sequence shown here is derived from an EMBL/GenBank/DDBJ whole genome shotgun (WGS) entry which is preliminary data.</text>
</comment>
<comment type="subcellular location">
    <subcellularLocation>
        <location evidence="1">Membrane</location>
    </subcellularLocation>
</comment>
<evidence type="ECO:0000313" key="8">
    <source>
        <dbReference type="Proteomes" id="UP001195483"/>
    </source>
</evidence>
<evidence type="ECO:0000313" key="7">
    <source>
        <dbReference type="EMBL" id="KAK3584676.1"/>
    </source>
</evidence>
<evidence type="ECO:0000256" key="1">
    <source>
        <dbReference type="ARBA" id="ARBA00004370"/>
    </source>
</evidence>
<evidence type="ECO:0000256" key="2">
    <source>
        <dbReference type="ARBA" id="ARBA00008670"/>
    </source>
</evidence>
<evidence type="ECO:0000259" key="6">
    <source>
        <dbReference type="PROSITE" id="PS50049"/>
    </source>
</evidence>
<keyword evidence="5" id="KW-0812">Transmembrane</keyword>
<dbReference type="InterPro" id="IPR008983">
    <property type="entry name" value="Tumour_necrosis_fac-like_dom"/>
</dbReference>
<dbReference type="PANTHER" id="PTHR11471">
    <property type="entry name" value="TUMOR NECROSIS FACTOR FAMILY MEMBER"/>
    <property type="match status" value="1"/>
</dbReference>
<dbReference type="GO" id="GO:0006955">
    <property type="term" value="P:immune response"/>
    <property type="evidence" value="ECO:0007669"/>
    <property type="project" value="InterPro"/>
</dbReference>
<protein>
    <recommendedName>
        <fullName evidence="6">THD domain-containing protein</fullName>
    </recommendedName>
</protein>
<reference evidence="7" key="1">
    <citation type="journal article" date="2021" name="Genome Biol. Evol.">
        <title>A High-Quality Reference Genome for a Parasitic Bivalve with Doubly Uniparental Inheritance (Bivalvia: Unionida).</title>
        <authorList>
            <person name="Smith C.H."/>
        </authorList>
    </citation>
    <scope>NUCLEOTIDE SEQUENCE</scope>
    <source>
        <strain evidence="7">CHS0354</strain>
    </source>
</reference>
<dbReference type="SMART" id="SM00207">
    <property type="entry name" value="TNF"/>
    <property type="match status" value="1"/>
</dbReference>
<dbReference type="AlphaFoldDB" id="A0AAE0S3H3"/>
<reference evidence="7" key="3">
    <citation type="submission" date="2023-05" db="EMBL/GenBank/DDBJ databases">
        <authorList>
            <person name="Smith C.H."/>
        </authorList>
    </citation>
    <scope>NUCLEOTIDE SEQUENCE</scope>
    <source>
        <strain evidence="7">CHS0354</strain>
        <tissue evidence="7">Mantle</tissue>
    </source>
</reference>
<dbReference type="GO" id="GO:0005125">
    <property type="term" value="F:cytokine activity"/>
    <property type="evidence" value="ECO:0007669"/>
    <property type="project" value="UniProtKB-KW"/>
</dbReference>
<evidence type="ECO:0000256" key="5">
    <source>
        <dbReference type="SAM" id="Phobius"/>
    </source>
</evidence>
<proteinExistence type="inferred from homology"/>
<gene>
    <name evidence="7" type="ORF">CHS0354_021344</name>
</gene>
<dbReference type="EMBL" id="JAEAOA010001313">
    <property type="protein sequence ID" value="KAK3584676.1"/>
    <property type="molecule type" value="Genomic_DNA"/>
</dbReference>
<name>A0AAE0S3H3_9BIVA</name>
<dbReference type="InterPro" id="IPR006052">
    <property type="entry name" value="TNF_dom"/>
</dbReference>
<dbReference type="SUPFAM" id="SSF49842">
    <property type="entry name" value="TNF-like"/>
    <property type="match status" value="1"/>
</dbReference>
<dbReference type="PROSITE" id="PS50049">
    <property type="entry name" value="THD_2"/>
    <property type="match status" value="1"/>
</dbReference>